<proteinExistence type="predicted"/>
<dbReference type="EMBL" id="CP085083">
    <property type="protein sequence ID" value="WDZ51156.1"/>
    <property type="molecule type" value="Genomic_DNA"/>
</dbReference>
<dbReference type="InterPro" id="IPR028098">
    <property type="entry name" value="Glyco_trans_4-like_N"/>
</dbReference>
<gene>
    <name evidence="3" type="ORF">LF296_18035</name>
</gene>
<dbReference type="GO" id="GO:1901135">
    <property type="term" value="P:carbohydrate derivative metabolic process"/>
    <property type="evidence" value="ECO:0007669"/>
    <property type="project" value="UniProtKB-ARBA"/>
</dbReference>
<feature type="domain" description="Glycosyl transferase family 1" evidence="1">
    <location>
        <begin position="163"/>
        <end position="337"/>
    </location>
</feature>
<dbReference type="Proteomes" id="UP001199528">
    <property type="component" value="Chromosome"/>
</dbReference>
<evidence type="ECO:0000259" key="2">
    <source>
        <dbReference type="Pfam" id="PF13477"/>
    </source>
</evidence>
<organism evidence="3 4">
    <name type="scientific">Acinetobacter vivianii</name>
    <dbReference type="NCBI Taxonomy" id="1776742"/>
    <lineage>
        <taxon>Bacteria</taxon>
        <taxon>Pseudomonadati</taxon>
        <taxon>Pseudomonadota</taxon>
        <taxon>Gammaproteobacteria</taxon>
        <taxon>Moraxellales</taxon>
        <taxon>Moraxellaceae</taxon>
        <taxon>Acinetobacter</taxon>
    </lineage>
</organism>
<name>A0AAJ6P587_9GAMM</name>
<dbReference type="Gene3D" id="3.40.50.2000">
    <property type="entry name" value="Glycogen Phosphorylase B"/>
    <property type="match status" value="2"/>
</dbReference>
<dbReference type="PANTHER" id="PTHR12526">
    <property type="entry name" value="GLYCOSYLTRANSFERASE"/>
    <property type="match status" value="1"/>
</dbReference>
<dbReference type="RefSeq" id="WP_272655109.1">
    <property type="nucleotide sequence ID" value="NZ_CP085083.1"/>
</dbReference>
<dbReference type="AlphaFoldDB" id="A0AAJ6P587"/>
<feature type="domain" description="Glycosyltransferase subfamily 4-like N-terminal" evidence="2">
    <location>
        <begin position="2"/>
        <end position="133"/>
    </location>
</feature>
<dbReference type="KEGG" id="aviv:LF296_18035"/>
<keyword evidence="3" id="KW-0328">Glycosyltransferase</keyword>
<reference evidence="3" key="1">
    <citation type="journal article" date="2022" name="Front Environ Sci">
        <title>Complete genome sequence analysis of a novel alkane-degrading bacterial strain, Acinetobacter vivianii KJ-1, and its diesel degradation ability.</title>
        <authorList>
            <person name="Zhang Y."/>
            <person name="Song F."/>
            <person name="Wang J."/>
            <person name="Zhao Q."/>
            <person name="Zheng L."/>
            <person name="Wang Z."/>
            <person name="Zhang X."/>
            <person name="Gao Y."/>
            <person name="Chen G."/>
            <person name="Huang Y."/>
        </authorList>
    </citation>
    <scope>NUCLEOTIDE SEQUENCE</scope>
    <source>
        <strain evidence="3">KJ-1</strain>
    </source>
</reference>
<keyword evidence="3" id="KW-0808">Transferase</keyword>
<evidence type="ECO:0000313" key="3">
    <source>
        <dbReference type="EMBL" id="WDZ51156.1"/>
    </source>
</evidence>
<evidence type="ECO:0000259" key="1">
    <source>
        <dbReference type="Pfam" id="PF00534"/>
    </source>
</evidence>
<dbReference type="Pfam" id="PF00534">
    <property type="entry name" value="Glycos_transf_1"/>
    <property type="match status" value="1"/>
</dbReference>
<dbReference type="EC" id="2.4.-.-" evidence="3"/>
<dbReference type="InterPro" id="IPR001296">
    <property type="entry name" value="Glyco_trans_1"/>
</dbReference>
<dbReference type="GO" id="GO:0016757">
    <property type="term" value="F:glycosyltransferase activity"/>
    <property type="evidence" value="ECO:0007669"/>
    <property type="project" value="UniProtKB-KW"/>
</dbReference>
<dbReference type="Pfam" id="PF13477">
    <property type="entry name" value="Glyco_trans_4_2"/>
    <property type="match status" value="1"/>
</dbReference>
<dbReference type="SUPFAM" id="SSF53756">
    <property type="entry name" value="UDP-Glycosyltransferase/glycogen phosphorylase"/>
    <property type="match status" value="1"/>
</dbReference>
<evidence type="ECO:0000313" key="4">
    <source>
        <dbReference type="Proteomes" id="UP001199528"/>
    </source>
</evidence>
<reference evidence="3" key="2">
    <citation type="submission" date="2023-02" db="EMBL/GenBank/DDBJ databases">
        <authorList>
            <person name="Huang Y."/>
            <person name="Zhang Y."/>
            <person name="Zhang T."/>
            <person name="Wang J."/>
        </authorList>
    </citation>
    <scope>NUCLEOTIDE SEQUENCE</scope>
    <source>
        <strain evidence="3">KJ-1</strain>
    </source>
</reference>
<sequence length="367" mass="41042">MRVVLLSNANSIHTIQWANYLNDLGVEVQVISQHPVDNSFPQHIPVHILPFNGFLGYFLNAIPLRKLLKELNPDILNVHYASGYGTTARLTNFHPYVLSVWGSDVFEFPLRSSLHKYLLTKNLAAADTIASTSIAMSNQTQQFLSAGRPISITPFGVDFSKFNKKQGRNEDQSNITIGTVKTLKHVYGIDLLIQALAKVYNLLQQQNRVLAERIKFRIVGGGEDLPKLQQLAKNLGIRHIITFVGRVEHDVVPQELAKLDIYVALSRQESFGVAVLEAAAMGLPVVVSNVGGLPEVVKQGETGYIVEPENPDQAAEKIVKLVLDQQLRDELATNAENFTRQNFSWETCAKKMQKVYQDTLVNFKKRV</sequence>
<accession>A0AAJ6P587</accession>
<protein>
    <submittedName>
        <fullName evidence="3">Glycosyltransferase</fullName>
        <ecNumber evidence="3">2.4.-.-</ecNumber>
    </submittedName>
</protein>